<accession>A0A3M7Q1R6</accession>
<sequence>MRKIFTKVFVKLILTMTKTYVI</sequence>
<keyword evidence="2" id="KW-1185">Reference proteome</keyword>
<reference evidence="1 2" key="1">
    <citation type="journal article" date="2018" name="Sci. Rep.">
        <title>Genomic signatures of local adaptation to the degree of environmental predictability in rotifers.</title>
        <authorList>
            <person name="Franch-Gras L."/>
            <person name="Hahn C."/>
            <person name="Garcia-Roger E.M."/>
            <person name="Carmona M.J."/>
            <person name="Serra M."/>
            <person name="Gomez A."/>
        </authorList>
    </citation>
    <scope>NUCLEOTIDE SEQUENCE [LARGE SCALE GENOMIC DNA]</scope>
    <source>
        <strain evidence="1">HYR1</strain>
    </source>
</reference>
<comment type="caution">
    <text evidence="1">The sequence shown here is derived from an EMBL/GenBank/DDBJ whole genome shotgun (WGS) entry which is preliminary data.</text>
</comment>
<dbReference type="AlphaFoldDB" id="A0A3M7Q1R6"/>
<evidence type="ECO:0000313" key="1">
    <source>
        <dbReference type="EMBL" id="RNA04931.1"/>
    </source>
</evidence>
<protein>
    <submittedName>
        <fullName evidence="1">Uncharacterized protein</fullName>
    </submittedName>
</protein>
<gene>
    <name evidence="1" type="ORF">BpHYR1_014119</name>
</gene>
<proteinExistence type="predicted"/>
<organism evidence="1 2">
    <name type="scientific">Brachionus plicatilis</name>
    <name type="common">Marine rotifer</name>
    <name type="synonym">Brachionus muelleri</name>
    <dbReference type="NCBI Taxonomy" id="10195"/>
    <lineage>
        <taxon>Eukaryota</taxon>
        <taxon>Metazoa</taxon>
        <taxon>Spiralia</taxon>
        <taxon>Gnathifera</taxon>
        <taxon>Rotifera</taxon>
        <taxon>Eurotatoria</taxon>
        <taxon>Monogononta</taxon>
        <taxon>Pseudotrocha</taxon>
        <taxon>Ploima</taxon>
        <taxon>Brachionidae</taxon>
        <taxon>Brachionus</taxon>
    </lineage>
</organism>
<name>A0A3M7Q1R6_BRAPC</name>
<evidence type="ECO:0000313" key="2">
    <source>
        <dbReference type="Proteomes" id="UP000276133"/>
    </source>
</evidence>
<dbReference type="Proteomes" id="UP000276133">
    <property type="component" value="Unassembled WGS sequence"/>
</dbReference>
<dbReference type="EMBL" id="REGN01007908">
    <property type="protein sequence ID" value="RNA04931.1"/>
    <property type="molecule type" value="Genomic_DNA"/>
</dbReference>